<name>A0A804Q108_MAIZE</name>
<dbReference type="InParanoid" id="A0A804Q108"/>
<protein>
    <submittedName>
        <fullName evidence="2">Uncharacterized protein</fullName>
    </submittedName>
</protein>
<feature type="region of interest" description="Disordered" evidence="1">
    <location>
        <begin position="71"/>
        <end position="96"/>
    </location>
</feature>
<reference evidence="2" key="2">
    <citation type="submission" date="2019-07" db="EMBL/GenBank/DDBJ databases">
        <authorList>
            <person name="Seetharam A."/>
            <person name="Woodhouse M."/>
            <person name="Cannon E."/>
        </authorList>
    </citation>
    <scope>NUCLEOTIDE SEQUENCE [LARGE SCALE GENOMIC DNA]</scope>
    <source>
        <strain evidence="2">cv. B73</strain>
    </source>
</reference>
<evidence type="ECO:0000313" key="2">
    <source>
        <dbReference type="EnsemblPlants" id="Zm00001eb292640_P001"/>
    </source>
</evidence>
<organism evidence="2 3">
    <name type="scientific">Zea mays</name>
    <name type="common">Maize</name>
    <dbReference type="NCBI Taxonomy" id="4577"/>
    <lineage>
        <taxon>Eukaryota</taxon>
        <taxon>Viridiplantae</taxon>
        <taxon>Streptophyta</taxon>
        <taxon>Embryophyta</taxon>
        <taxon>Tracheophyta</taxon>
        <taxon>Spermatophyta</taxon>
        <taxon>Magnoliopsida</taxon>
        <taxon>Liliopsida</taxon>
        <taxon>Poales</taxon>
        <taxon>Poaceae</taxon>
        <taxon>PACMAD clade</taxon>
        <taxon>Panicoideae</taxon>
        <taxon>Andropogonodae</taxon>
        <taxon>Andropogoneae</taxon>
        <taxon>Tripsacinae</taxon>
        <taxon>Zea</taxon>
    </lineage>
</organism>
<keyword evidence="3" id="KW-1185">Reference proteome</keyword>
<dbReference type="EnsemblPlants" id="Zm00001eb292640_T001">
    <property type="protein sequence ID" value="Zm00001eb292640_P001"/>
    <property type="gene ID" value="Zm00001eb292640"/>
</dbReference>
<proteinExistence type="predicted"/>
<evidence type="ECO:0000256" key="1">
    <source>
        <dbReference type="SAM" id="MobiDB-lite"/>
    </source>
</evidence>
<dbReference type="Gramene" id="Zm00001eb292640_T001">
    <property type="protein sequence ID" value="Zm00001eb292640_P001"/>
    <property type="gene ID" value="Zm00001eb292640"/>
</dbReference>
<accession>A0A804Q108</accession>
<reference evidence="3" key="1">
    <citation type="journal article" date="2009" name="Science">
        <title>The B73 maize genome: complexity, diversity, and dynamics.</title>
        <authorList>
            <person name="Schnable P.S."/>
            <person name="Ware D."/>
            <person name="Fulton R.S."/>
            <person name="Stein J.C."/>
            <person name="Wei F."/>
            <person name="Pasternak S."/>
            <person name="Liang C."/>
            <person name="Zhang J."/>
            <person name="Fulton L."/>
            <person name="Graves T.A."/>
            <person name="Minx P."/>
            <person name="Reily A.D."/>
            <person name="Courtney L."/>
            <person name="Kruchowski S.S."/>
            <person name="Tomlinson C."/>
            <person name="Strong C."/>
            <person name="Delehaunty K."/>
            <person name="Fronick C."/>
            <person name="Courtney B."/>
            <person name="Rock S.M."/>
            <person name="Belter E."/>
            <person name="Du F."/>
            <person name="Kim K."/>
            <person name="Abbott R.M."/>
            <person name="Cotton M."/>
            <person name="Levy A."/>
            <person name="Marchetto P."/>
            <person name="Ochoa K."/>
            <person name="Jackson S.M."/>
            <person name="Gillam B."/>
            <person name="Chen W."/>
            <person name="Yan L."/>
            <person name="Higginbotham J."/>
            <person name="Cardenas M."/>
            <person name="Waligorski J."/>
            <person name="Applebaum E."/>
            <person name="Phelps L."/>
            <person name="Falcone J."/>
            <person name="Kanchi K."/>
            <person name="Thane T."/>
            <person name="Scimone A."/>
            <person name="Thane N."/>
            <person name="Henke J."/>
            <person name="Wang T."/>
            <person name="Ruppert J."/>
            <person name="Shah N."/>
            <person name="Rotter K."/>
            <person name="Hodges J."/>
            <person name="Ingenthron E."/>
            <person name="Cordes M."/>
            <person name="Kohlberg S."/>
            <person name="Sgro J."/>
            <person name="Delgado B."/>
            <person name="Mead K."/>
            <person name="Chinwalla A."/>
            <person name="Leonard S."/>
            <person name="Crouse K."/>
            <person name="Collura K."/>
            <person name="Kudrna D."/>
            <person name="Currie J."/>
            <person name="He R."/>
            <person name="Angelova A."/>
            <person name="Rajasekar S."/>
            <person name="Mueller T."/>
            <person name="Lomeli R."/>
            <person name="Scara G."/>
            <person name="Ko A."/>
            <person name="Delaney K."/>
            <person name="Wissotski M."/>
            <person name="Lopez G."/>
            <person name="Campos D."/>
            <person name="Braidotti M."/>
            <person name="Ashley E."/>
            <person name="Golser W."/>
            <person name="Kim H."/>
            <person name="Lee S."/>
            <person name="Lin J."/>
            <person name="Dujmic Z."/>
            <person name="Kim W."/>
            <person name="Talag J."/>
            <person name="Zuccolo A."/>
            <person name="Fan C."/>
            <person name="Sebastian A."/>
            <person name="Kramer M."/>
            <person name="Spiegel L."/>
            <person name="Nascimento L."/>
            <person name="Zutavern T."/>
            <person name="Miller B."/>
            <person name="Ambroise C."/>
            <person name="Muller S."/>
            <person name="Spooner W."/>
            <person name="Narechania A."/>
            <person name="Ren L."/>
            <person name="Wei S."/>
            <person name="Kumari S."/>
            <person name="Faga B."/>
            <person name="Levy M.J."/>
            <person name="McMahan L."/>
            <person name="Van Buren P."/>
            <person name="Vaughn M.W."/>
            <person name="Ying K."/>
            <person name="Yeh C.-T."/>
            <person name="Emrich S.J."/>
            <person name="Jia Y."/>
            <person name="Kalyanaraman A."/>
            <person name="Hsia A.-P."/>
            <person name="Barbazuk W.B."/>
            <person name="Baucom R.S."/>
            <person name="Brutnell T.P."/>
            <person name="Carpita N.C."/>
            <person name="Chaparro C."/>
            <person name="Chia J.-M."/>
            <person name="Deragon J.-M."/>
            <person name="Estill J.C."/>
            <person name="Fu Y."/>
            <person name="Jeddeloh J.A."/>
            <person name="Han Y."/>
            <person name="Lee H."/>
            <person name="Li P."/>
            <person name="Lisch D.R."/>
            <person name="Liu S."/>
            <person name="Liu Z."/>
            <person name="Nagel D.H."/>
            <person name="McCann M.C."/>
            <person name="SanMiguel P."/>
            <person name="Myers A.M."/>
            <person name="Nettleton D."/>
            <person name="Nguyen J."/>
            <person name="Penning B.W."/>
            <person name="Ponnala L."/>
            <person name="Schneider K.L."/>
            <person name="Schwartz D.C."/>
            <person name="Sharma A."/>
            <person name="Soderlund C."/>
            <person name="Springer N.M."/>
            <person name="Sun Q."/>
            <person name="Wang H."/>
            <person name="Waterman M."/>
            <person name="Westerman R."/>
            <person name="Wolfgruber T.K."/>
            <person name="Yang L."/>
            <person name="Yu Y."/>
            <person name="Zhang L."/>
            <person name="Zhou S."/>
            <person name="Zhu Q."/>
            <person name="Bennetzen J.L."/>
            <person name="Dawe R.K."/>
            <person name="Jiang J."/>
            <person name="Jiang N."/>
            <person name="Presting G.G."/>
            <person name="Wessler S.R."/>
            <person name="Aluru S."/>
            <person name="Martienssen R.A."/>
            <person name="Clifton S.W."/>
            <person name="McCombie W.R."/>
            <person name="Wing R.A."/>
            <person name="Wilson R.K."/>
        </authorList>
    </citation>
    <scope>NUCLEOTIDE SEQUENCE [LARGE SCALE GENOMIC DNA]</scope>
    <source>
        <strain evidence="3">cv. B73</strain>
    </source>
</reference>
<reference evidence="2" key="3">
    <citation type="submission" date="2021-05" db="UniProtKB">
        <authorList>
            <consortium name="EnsemblPlants"/>
        </authorList>
    </citation>
    <scope>IDENTIFICATION</scope>
    <source>
        <strain evidence="2">cv. B73</strain>
    </source>
</reference>
<feature type="compositionally biased region" description="Basic and acidic residues" evidence="1">
    <location>
        <begin position="121"/>
        <end position="134"/>
    </location>
</feature>
<feature type="region of interest" description="Disordered" evidence="1">
    <location>
        <begin position="118"/>
        <end position="146"/>
    </location>
</feature>
<sequence length="146" mass="15527">MASCARYSPRCGRRRVGVVAEQQHRAASKCALLPPVRGCDCKRRMQKLMARSTASPAFRIDAMAIGIDDAPSSSQRAAAPVEQELHGHGAVTNSATDDGVVVTNFNRRCLTNASVLGVNSDESRVPTDSDKLTPDRTAPSSSSSPM</sequence>
<dbReference type="Proteomes" id="UP000007305">
    <property type="component" value="Chromosome 6"/>
</dbReference>
<evidence type="ECO:0000313" key="3">
    <source>
        <dbReference type="Proteomes" id="UP000007305"/>
    </source>
</evidence>
<dbReference type="AlphaFoldDB" id="A0A804Q108"/>